<organism evidence="4 5">
    <name type="scientific">Argiope bruennichi</name>
    <name type="common">Wasp spider</name>
    <name type="synonym">Aranea bruennichi</name>
    <dbReference type="NCBI Taxonomy" id="94029"/>
    <lineage>
        <taxon>Eukaryota</taxon>
        <taxon>Metazoa</taxon>
        <taxon>Ecdysozoa</taxon>
        <taxon>Arthropoda</taxon>
        <taxon>Chelicerata</taxon>
        <taxon>Arachnida</taxon>
        <taxon>Araneae</taxon>
        <taxon>Araneomorphae</taxon>
        <taxon>Entelegynae</taxon>
        <taxon>Araneoidea</taxon>
        <taxon>Araneidae</taxon>
        <taxon>Argiope</taxon>
    </lineage>
</organism>
<evidence type="ECO:0000313" key="4">
    <source>
        <dbReference type="EMBL" id="KAF8786943.1"/>
    </source>
</evidence>
<reference evidence="4" key="1">
    <citation type="journal article" date="2020" name="bioRxiv">
        <title>Chromosome-level reference genome of the European wasp spider Argiope bruennichi: a resource for studies on range expansion and evolutionary adaptation.</title>
        <authorList>
            <person name="Sheffer M.M."/>
            <person name="Hoppe A."/>
            <person name="Krehenwinkel H."/>
            <person name="Uhl G."/>
            <person name="Kuss A.W."/>
            <person name="Jensen L."/>
            <person name="Jensen C."/>
            <person name="Gillespie R.G."/>
            <person name="Hoff K.J."/>
            <person name="Prost S."/>
        </authorList>
    </citation>
    <scope>NUCLEOTIDE SEQUENCE</scope>
</reference>
<gene>
    <name evidence="4" type="ORF">HNY73_008589</name>
</gene>
<dbReference type="Proteomes" id="UP000807504">
    <property type="component" value="Unassembled WGS sequence"/>
</dbReference>
<feature type="domain" description="MSP" evidence="3">
    <location>
        <begin position="46"/>
        <end position="132"/>
    </location>
</feature>
<keyword evidence="2" id="KW-0472">Membrane</keyword>
<evidence type="ECO:0000256" key="2">
    <source>
        <dbReference type="SAM" id="Phobius"/>
    </source>
</evidence>
<dbReference type="InterPro" id="IPR008962">
    <property type="entry name" value="PapD-like_sf"/>
</dbReference>
<keyword evidence="5" id="KW-1185">Reference proteome</keyword>
<accession>A0A8T0FDE9</accession>
<keyword evidence="2" id="KW-0812">Transmembrane</keyword>
<feature type="transmembrane region" description="Helical" evidence="2">
    <location>
        <begin position="727"/>
        <end position="747"/>
    </location>
</feature>
<protein>
    <recommendedName>
        <fullName evidence="3">MSP domain-containing protein</fullName>
    </recommendedName>
</protein>
<sequence>MSPAYHRHHLNSAKKSGYNSQSGSSEEKDNILNEMKEKRSNESLTLTVKPEQFRLPFVSKVMATAVLENNNDSAVCFIVGTNSPESLEIDPRAGCISPRGEAFITVRRPKKVVVTHKNENLIFKIKYCIFCNSTENHKLHSDHYHAMHEENTFEGHTGENCGFMHPKRESSYLKHSKKRHLKPDESDEAISKNEIFFKPSSKRGVSATHPKVPQHNEITLKFESPNDFKLLNAENFKTRSCRKGENGGNSSGDEEAIKETATCRCNHCSMPATKRKYEKKIFQNQCSDCDHLSNNYCCRTADNGLSVGIKCSNKNKCQHLEHCIREKSGNVCCGCVHNYCKCCNCCCCKISCNCKGNTCLQGNWSYNKDFKDDNYIDSKMRKYMRLKLQNKELSEEGIRGGKQFKKIPKHHKINCKCSVEILVNRPKVLPSTFTKEHLIFKIKYCSHKNSANPNTKYSTLHRRPQEQVYIINNKITNEDICSKQTYCYSNMYKRSNIQNRLQHRLRILGSQTSSNSLSTDKTKFGNTTKIQRKSRHPFTIYQPFTNERLTIQNEIVRRTMRECYRRVSPLKHTAGDDKNVSAIKKYIEKAKIKNSLLKHNNICKESGDDSINLNCYPASDEKMLQEMVNHQQFDETNTECNFNCTCQFHDAEANDNCHYHDCNDCSPLLQDHYLDNEHFSSTESSDESSFRNEYCYKNEDSKVNDRKRKKTPTRDVTKMAQESASKFICFSALIFLFLFGIIIFHLWE</sequence>
<feature type="compositionally biased region" description="Basic residues" evidence="1">
    <location>
        <begin position="1"/>
        <end position="12"/>
    </location>
</feature>
<comment type="caution">
    <text evidence="4">The sequence shown here is derived from an EMBL/GenBank/DDBJ whole genome shotgun (WGS) entry which is preliminary data.</text>
</comment>
<dbReference type="Gene3D" id="2.60.40.10">
    <property type="entry name" value="Immunoglobulins"/>
    <property type="match status" value="1"/>
</dbReference>
<dbReference type="InterPro" id="IPR000535">
    <property type="entry name" value="MSP_dom"/>
</dbReference>
<evidence type="ECO:0000256" key="1">
    <source>
        <dbReference type="SAM" id="MobiDB-lite"/>
    </source>
</evidence>
<dbReference type="InterPro" id="IPR013783">
    <property type="entry name" value="Ig-like_fold"/>
</dbReference>
<dbReference type="AlphaFoldDB" id="A0A8T0FDE9"/>
<reference evidence="4" key="2">
    <citation type="submission" date="2020-06" db="EMBL/GenBank/DDBJ databases">
        <authorList>
            <person name="Sheffer M."/>
        </authorList>
    </citation>
    <scope>NUCLEOTIDE SEQUENCE</scope>
</reference>
<name>A0A8T0FDE9_ARGBR</name>
<feature type="region of interest" description="Disordered" evidence="1">
    <location>
        <begin position="1"/>
        <end position="29"/>
    </location>
</feature>
<dbReference type="Pfam" id="PF00635">
    <property type="entry name" value="Motile_Sperm"/>
    <property type="match status" value="1"/>
</dbReference>
<proteinExistence type="predicted"/>
<evidence type="ECO:0000313" key="5">
    <source>
        <dbReference type="Proteomes" id="UP000807504"/>
    </source>
</evidence>
<dbReference type="SUPFAM" id="SSF49354">
    <property type="entry name" value="PapD-like"/>
    <property type="match status" value="1"/>
</dbReference>
<evidence type="ECO:0000259" key="3">
    <source>
        <dbReference type="Pfam" id="PF00635"/>
    </source>
</evidence>
<keyword evidence="2" id="KW-1133">Transmembrane helix</keyword>
<feature type="compositionally biased region" description="Polar residues" evidence="1">
    <location>
        <begin position="13"/>
        <end position="24"/>
    </location>
</feature>
<dbReference type="EMBL" id="JABXBU010000015">
    <property type="protein sequence ID" value="KAF8786943.1"/>
    <property type="molecule type" value="Genomic_DNA"/>
</dbReference>